<proteinExistence type="inferred from homology"/>
<protein>
    <recommendedName>
        <fullName evidence="2">Terpene synthase</fullName>
        <ecNumber evidence="2">4.2.3.-</ecNumber>
    </recommendedName>
</protein>
<dbReference type="SUPFAM" id="SSF48576">
    <property type="entry name" value="Terpenoid synthases"/>
    <property type="match status" value="1"/>
</dbReference>
<keyword evidence="2" id="KW-0456">Lyase</keyword>
<organism evidence="3 4">
    <name type="scientific">Leptotrombidium deliense</name>
    <dbReference type="NCBI Taxonomy" id="299467"/>
    <lineage>
        <taxon>Eukaryota</taxon>
        <taxon>Metazoa</taxon>
        <taxon>Ecdysozoa</taxon>
        <taxon>Arthropoda</taxon>
        <taxon>Chelicerata</taxon>
        <taxon>Arachnida</taxon>
        <taxon>Acari</taxon>
        <taxon>Acariformes</taxon>
        <taxon>Trombidiformes</taxon>
        <taxon>Prostigmata</taxon>
        <taxon>Anystina</taxon>
        <taxon>Parasitengona</taxon>
        <taxon>Trombiculoidea</taxon>
        <taxon>Trombiculidae</taxon>
        <taxon>Leptotrombidium</taxon>
    </lineage>
</organism>
<dbReference type="AlphaFoldDB" id="A0A443SBP4"/>
<dbReference type="Pfam" id="PF19086">
    <property type="entry name" value="Terpene_syn_C_2"/>
    <property type="match status" value="1"/>
</dbReference>
<reference evidence="3 4" key="1">
    <citation type="journal article" date="2018" name="Gigascience">
        <title>Genomes of trombidid mites reveal novel predicted allergens and laterally-transferred genes associated with secondary metabolism.</title>
        <authorList>
            <person name="Dong X."/>
            <person name="Chaisiri K."/>
            <person name="Xia D."/>
            <person name="Armstrong S.D."/>
            <person name="Fang Y."/>
            <person name="Donnelly M.J."/>
            <person name="Kadowaki T."/>
            <person name="McGarry J.W."/>
            <person name="Darby A.C."/>
            <person name="Makepeace B.L."/>
        </authorList>
    </citation>
    <scope>NUCLEOTIDE SEQUENCE [LARGE SCALE GENOMIC DNA]</scope>
    <source>
        <strain evidence="3">UoL-UT</strain>
    </source>
</reference>
<keyword evidence="2" id="KW-0479">Metal-binding</keyword>
<dbReference type="EC" id="4.2.3.-" evidence="2"/>
<dbReference type="SFLD" id="SFLDG01020">
    <property type="entry name" value="Terpene_Cyclase_Like_2"/>
    <property type="match status" value="1"/>
</dbReference>
<dbReference type="InterPro" id="IPR034686">
    <property type="entry name" value="Terpene_cyclase-like_2"/>
</dbReference>
<evidence type="ECO:0000313" key="3">
    <source>
        <dbReference type="EMBL" id="RWS24991.1"/>
    </source>
</evidence>
<keyword evidence="4" id="KW-1185">Reference proteome</keyword>
<keyword evidence="2" id="KW-0460">Magnesium</keyword>
<dbReference type="GO" id="GO:0008299">
    <property type="term" value="P:isoprenoid biosynthetic process"/>
    <property type="evidence" value="ECO:0007669"/>
    <property type="project" value="UniProtKB-ARBA"/>
</dbReference>
<evidence type="ECO:0000256" key="1">
    <source>
        <dbReference type="ARBA" id="ARBA00006333"/>
    </source>
</evidence>
<gene>
    <name evidence="3" type="ORF">B4U80_13142</name>
</gene>
<comment type="cofactor">
    <cofactor evidence="2">
        <name>Mg(2+)</name>
        <dbReference type="ChEBI" id="CHEBI:18420"/>
    </cofactor>
</comment>
<dbReference type="SFLD" id="SFLDS00005">
    <property type="entry name" value="Isoprenoid_Synthase_Type_I"/>
    <property type="match status" value="1"/>
</dbReference>
<dbReference type="Gene3D" id="1.10.600.10">
    <property type="entry name" value="Farnesyl Diphosphate Synthase"/>
    <property type="match status" value="1"/>
</dbReference>
<name>A0A443SBP4_9ACAR</name>
<dbReference type="Proteomes" id="UP000288716">
    <property type="component" value="Unassembled WGS sequence"/>
</dbReference>
<comment type="similarity">
    <text evidence="1 2">Belongs to the terpene synthase family.</text>
</comment>
<comment type="caution">
    <text evidence="3">The sequence shown here is derived from an EMBL/GenBank/DDBJ whole genome shotgun (WGS) entry which is preliminary data.</text>
</comment>
<evidence type="ECO:0000256" key="2">
    <source>
        <dbReference type="RuleBase" id="RU366034"/>
    </source>
</evidence>
<dbReference type="OrthoDB" id="2861623at2759"/>
<evidence type="ECO:0000313" key="4">
    <source>
        <dbReference type="Proteomes" id="UP000288716"/>
    </source>
</evidence>
<dbReference type="InterPro" id="IPR008949">
    <property type="entry name" value="Isoprenoid_synthase_dom_sf"/>
</dbReference>
<dbReference type="VEuPathDB" id="VectorBase:LDEU007050"/>
<sequence length="309" mass="36398">MYFPSKLHVDYEKIYEEVSKWTIKFNLYMGDREVYKRENVTKLACMCYPDGDYNRSVLVSKFMVHVFALDDAVECKVECQFFDSLVKHGSENKDVIALMDTCFEDKETPLVTSFADIWKQMKLLTNITYQKRFSENYIWYLKTNDWEHKNLEMKRIPPLAEFLEYRHFTGGVDPSLNLIEIARNIFIPDVVAANVTFQRLCYLSGNIVVLVNDIYSFEKEKLCGQLNNLVTVMKNEYNISDEEAIKKATDFINDEIKKFLVIERLMPIFEEEMNDCVQKYVDGCKTWITGNHDWGFESGRYITFGMHNV</sequence>
<dbReference type="GO" id="GO:0046872">
    <property type="term" value="F:metal ion binding"/>
    <property type="evidence" value="ECO:0007669"/>
    <property type="project" value="UniProtKB-KW"/>
</dbReference>
<dbReference type="GO" id="GO:0010333">
    <property type="term" value="F:terpene synthase activity"/>
    <property type="evidence" value="ECO:0007669"/>
    <property type="project" value="InterPro"/>
</dbReference>
<dbReference type="PANTHER" id="PTHR35201:SF4">
    <property type="entry name" value="BETA-PINACENE SYNTHASE-RELATED"/>
    <property type="match status" value="1"/>
</dbReference>
<accession>A0A443SBP4</accession>
<dbReference type="PANTHER" id="PTHR35201">
    <property type="entry name" value="TERPENE SYNTHASE"/>
    <property type="match status" value="1"/>
</dbReference>
<dbReference type="EMBL" id="NCKV01004178">
    <property type="protein sequence ID" value="RWS24991.1"/>
    <property type="molecule type" value="Genomic_DNA"/>
</dbReference>